<comment type="caution">
    <text evidence="3">The sequence shown here is derived from an EMBL/GenBank/DDBJ whole genome shotgun (WGS) entry which is preliminary data.</text>
</comment>
<reference evidence="3 4" key="1">
    <citation type="journal article" date="2024" name="Nat. Commun.">
        <title>Phylogenomics reveals the evolutionary origins of lichenization in chlorophyte algae.</title>
        <authorList>
            <person name="Puginier C."/>
            <person name="Libourel C."/>
            <person name="Otte J."/>
            <person name="Skaloud P."/>
            <person name="Haon M."/>
            <person name="Grisel S."/>
            <person name="Petersen M."/>
            <person name="Berrin J.G."/>
            <person name="Delaux P.M."/>
            <person name="Dal Grande F."/>
            <person name="Keller J."/>
        </authorList>
    </citation>
    <scope>NUCLEOTIDE SEQUENCE [LARGE SCALE GENOMIC DNA]</scope>
    <source>
        <strain evidence="3 4">SAG 2145</strain>
    </source>
</reference>
<dbReference type="AlphaFoldDB" id="A0AAW1QVL4"/>
<organism evidence="3 4">
    <name type="scientific">Apatococcus lobatus</name>
    <dbReference type="NCBI Taxonomy" id="904363"/>
    <lineage>
        <taxon>Eukaryota</taxon>
        <taxon>Viridiplantae</taxon>
        <taxon>Chlorophyta</taxon>
        <taxon>core chlorophytes</taxon>
        <taxon>Trebouxiophyceae</taxon>
        <taxon>Chlorellales</taxon>
        <taxon>Chlorellaceae</taxon>
        <taxon>Apatococcus</taxon>
    </lineage>
</organism>
<dbReference type="PANTHER" id="PTHR32166">
    <property type="entry name" value="OSJNBA0013A04.12 PROTEIN"/>
    <property type="match status" value="1"/>
</dbReference>
<evidence type="ECO:0000313" key="3">
    <source>
        <dbReference type="EMBL" id="KAK9825566.1"/>
    </source>
</evidence>
<keyword evidence="4" id="KW-1185">Reference proteome</keyword>
<dbReference type="SUPFAM" id="SSF53098">
    <property type="entry name" value="Ribonuclease H-like"/>
    <property type="match status" value="1"/>
</dbReference>
<dbReference type="Pfam" id="PF25908">
    <property type="entry name" value="DUF7963"/>
    <property type="match status" value="1"/>
</dbReference>
<evidence type="ECO:0000313" key="4">
    <source>
        <dbReference type="Proteomes" id="UP001438707"/>
    </source>
</evidence>
<dbReference type="EMBL" id="JALJOS010000024">
    <property type="protein sequence ID" value="KAK9825566.1"/>
    <property type="molecule type" value="Genomic_DNA"/>
</dbReference>
<evidence type="ECO:0000259" key="2">
    <source>
        <dbReference type="Pfam" id="PF25908"/>
    </source>
</evidence>
<name>A0AAW1QVL4_9CHLO</name>
<accession>A0AAW1QVL4</accession>
<gene>
    <name evidence="3" type="ORF">WJX74_006706</name>
</gene>
<evidence type="ECO:0000256" key="1">
    <source>
        <dbReference type="SAM" id="MobiDB-lite"/>
    </source>
</evidence>
<proteinExistence type="predicted"/>
<dbReference type="Proteomes" id="UP001438707">
    <property type="component" value="Unassembled WGS sequence"/>
</dbReference>
<feature type="region of interest" description="Disordered" evidence="1">
    <location>
        <begin position="1"/>
        <end position="23"/>
    </location>
</feature>
<dbReference type="PANTHER" id="PTHR32166:SF24">
    <property type="entry name" value="F16P17.2 PROTEIN"/>
    <property type="match status" value="1"/>
</dbReference>
<sequence length="721" mass="78797">MESGAPAGDASNPASRSKPKETLAELYEKLSRQKEHSERTGTWFWPHLEPVAFSQEGNVTSVRLRCLHCQQHMAASNPSRTATEHLRSGCCKNFKEKHGDIVAAHAALTNPPDPPASTRKRVPTHLAYPPPGADISTSTKREPDAQQTLQSNLKKVRQSEGSAAGHPVSGRMVGRLQVDASMAALCDFLYEACSSIPAAAFDHPQLRRALTLLGAAAPPRLDITGARLDARYEEVRGASLAKLRSSASFQLASDGWAAAVRAGEGSTRLINIMVNLPSGSTLFQKVVSLEGPSVTDASLEETLQAAVNELPNGQSRSCLGVVTDADAALKPGLERLEAANPWLLACACQRQAIAALLSDLVAALPRAQSTICTIRSLLGYFDATPAARDCLAHAMTTQLQRILPLRLPPEVECNGVASVGMMQDMQAASKAFQAVLLDPVMRQLMAPGSPTLEMCTTLSNLQLWGDLDSTLNLLLPIRDIVLALQADRPTLSQCLPLWNVIREQAERWGQTCAEDKQIALEVVEKRFQANYHKAWAASYVLDPLYLLPASSNDRWVPPSEKMTAEQQADAETIIKRLAPTDALRAQALVEFTRFRFEGVDPEYARAVQLRQRNPRTNQEEVPNSQVRRVLWESHLAGYTVLSQAAIRLMSLHATACGPRRDGTRWALLHKGASQITRDRAHKMLLIASQGMLDRKDFLDPWDREQALSCDIMGVLDILNAA</sequence>
<protein>
    <recommendedName>
        <fullName evidence="2">DUF7963 domain-containing protein</fullName>
    </recommendedName>
</protein>
<dbReference type="InterPro" id="IPR058269">
    <property type="entry name" value="DUF7963"/>
</dbReference>
<feature type="domain" description="DUF7963" evidence="2">
    <location>
        <begin position="19"/>
        <end position="95"/>
    </location>
</feature>
<dbReference type="InterPro" id="IPR012337">
    <property type="entry name" value="RNaseH-like_sf"/>
</dbReference>